<comment type="caution">
    <text evidence="7">The sequence shown here is derived from an EMBL/GenBank/DDBJ whole genome shotgun (WGS) entry which is preliminary data.</text>
</comment>
<reference evidence="7 8" key="1">
    <citation type="submission" date="2020-08" db="EMBL/GenBank/DDBJ databases">
        <title>Sequencing the genomes of 1000 actinobacteria strains.</title>
        <authorList>
            <person name="Klenk H.-P."/>
        </authorList>
    </citation>
    <scope>NUCLEOTIDE SEQUENCE [LARGE SCALE GENOMIC DNA]</scope>
    <source>
        <strain evidence="7 8">DSM 102122</strain>
    </source>
</reference>
<feature type="domain" description="Major facilitator superfamily (MFS) profile" evidence="6">
    <location>
        <begin position="22"/>
        <end position="397"/>
    </location>
</feature>
<organism evidence="7 8">
    <name type="scientific">Jiangella mangrovi</name>
    <dbReference type="NCBI Taxonomy" id="1524084"/>
    <lineage>
        <taxon>Bacteria</taxon>
        <taxon>Bacillati</taxon>
        <taxon>Actinomycetota</taxon>
        <taxon>Actinomycetes</taxon>
        <taxon>Jiangellales</taxon>
        <taxon>Jiangellaceae</taxon>
        <taxon>Jiangella</taxon>
    </lineage>
</organism>
<feature type="transmembrane region" description="Helical" evidence="5">
    <location>
        <begin position="27"/>
        <end position="45"/>
    </location>
</feature>
<dbReference type="PROSITE" id="PS50850">
    <property type="entry name" value="MFS"/>
    <property type="match status" value="1"/>
</dbReference>
<dbReference type="GO" id="GO:0005886">
    <property type="term" value="C:plasma membrane"/>
    <property type="evidence" value="ECO:0007669"/>
    <property type="project" value="UniProtKB-SubCell"/>
</dbReference>
<feature type="transmembrane region" description="Helical" evidence="5">
    <location>
        <begin position="83"/>
        <end position="105"/>
    </location>
</feature>
<feature type="transmembrane region" description="Helical" evidence="5">
    <location>
        <begin position="285"/>
        <end position="302"/>
    </location>
</feature>
<evidence type="ECO:0000313" key="7">
    <source>
        <dbReference type="EMBL" id="MBB5785797.1"/>
    </source>
</evidence>
<dbReference type="InterPro" id="IPR011701">
    <property type="entry name" value="MFS"/>
</dbReference>
<accession>A0A7W9GLC7</accession>
<feature type="transmembrane region" description="Helical" evidence="5">
    <location>
        <begin position="308"/>
        <end position="333"/>
    </location>
</feature>
<dbReference type="RefSeq" id="WP_184818795.1">
    <property type="nucleotide sequence ID" value="NZ_JACHMM010000001.1"/>
</dbReference>
<dbReference type="SUPFAM" id="SSF103473">
    <property type="entry name" value="MFS general substrate transporter"/>
    <property type="match status" value="1"/>
</dbReference>
<feature type="transmembrane region" description="Helical" evidence="5">
    <location>
        <begin position="176"/>
        <end position="195"/>
    </location>
</feature>
<keyword evidence="3 5" id="KW-1133">Transmembrane helix</keyword>
<dbReference type="Proteomes" id="UP000542813">
    <property type="component" value="Unassembled WGS sequence"/>
</dbReference>
<dbReference type="EMBL" id="JACHMM010000001">
    <property type="protein sequence ID" value="MBB5785797.1"/>
    <property type="molecule type" value="Genomic_DNA"/>
</dbReference>
<gene>
    <name evidence="7" type="ORF">HD601_000372</name>
</gene>
<keyword evidence="2 5" id="KW-0812">Transmembrane</keyword>
<evidence type="ECO:0000259" key="6">
    <source>
        <dbReference type="PROSITE" id="PS50850"/>
    </source>
</evidence>
<name>A0A7W9GLC7_9ACTN</name>
<sequence>MTTATLAAAPAPVVSVALQAPLVTRALLLRFITIVGSSLGFYLPLSVVPQVAGSAGHAGLATGTLLAASIAGEVATPRLVARFGYRFALTAGLLLLGAPTLVLLASSEMAVIVAVNLVRGLGFGVTIVAGGALTAALLPERRRGEGLALVGVVGGLSSLVALPFGVWAAGQWGHDTVFVITAVATLMSLVAVPGLPGRTARDTSGPTGSHGDHGVLAGLRDPGLVRPAAVFAASTVAIGVLVTFLPLATTSPSVAAVALLVQPATGTAARWVAGRLGDRHGQARLLVPGLLLAAAGLLGISATGVPAAVVAGAALFGAGFGVLQNATLALMYSRVRPEAFGTVSAIWNAAYDVGMAVGAAGAGIVAAGAGYPVVFVLTAAVLLPALLPARRELRRRA</sequence>
<keyword evidence="8" id="KW-1185">Reference proteome</keyword>
<dbReference type="Pfam" id="PF07690">
    <property type="entry name" value="MFS_1"/>
    <property type="match status" value="1"/>
</dbReference>
<evidence type="ECO:0000313" key="8">
    <source>
        <dbReference type="Proteomes" id="UP000542813"/>
    </source>
</evidence>
<feature type="transmembrane region" description="Helical" evidence="5">
    <location>
        <begin position="117"/>
        <end position="138"/>
    </location>
</feature>
<dbReference type="InterPro" id="IPR052714">
    <property type="entry name" value="MFS_Exporter"/>
</dbReference>
<dbReference type="InterPro" id="IPR020846">
    <property type="entry name" value="MFS_dom"/>
</dbReference>
<feature type="transmembrane region" description="Helical" evidence="5">
    <location>
        <begin position="51"/>
        <end position="71"/>
    </location>
</feature>
<feature type="transmembrane region" description="Helical" evidence="5">
    <location>
        <begin position="254"/>
        <end position="273"/>
    </location>
</feature>
<evidence type="ECO:0000256" key="3">
    <source>
        <dbReference type="ARBA" id="ARBA00022989"/>
    </source>
</evidence>
<feature type="transmembrane region" description="Helical" evidence="5">
    <location>
        <begin position="228"/>
        <end position="248"/>
    </location>
</feature>
<dbReference type="GO" id="GO:0022857">
    <property type="term" value="F:transmembrane transporter activity"/>
    <property type="evidence" value="ECO:0007669"/>
    <property type="project" value="InterPro"/>
</dbReference>
<evidence type="ECO:0000256" key="4">
    <source>
        <dbReference type="ARBA" id="ARBA00023136"/>
    </source>
</evidence>
<keyword evidence="4 5" id="KW-0472">Membrane</keyword>
<evidence type="ECO:0000256" key="5">
    <source>
        <dbReference type="SAM" id="Phobius"/>
    </source>
</evidence>
<proteinExistence type="predicted"/>
<comment type="subcellular location">
    <subcellularLocation>
        <location evidence="1">Cell membrane</location>
        <topology evidence="1">Multi-pass membrane protein</topology>
    </subcellularLocation>
</comment>
<feature type="transmembrane region" description="Helical" evidence="5">
    <location>
        <begin position="147"/>
        <end position="170"/>
    </location>
</feature>
<dbReference type="Gene3D" id="1.20.1250.20">
    <property type="entry name" value="MFS general substrate transporter like domains"/>
    <property type="match status" value="1"/>
</dbReference>
<feature type="transmembrane region" description="Helical" evidence="5">
    <location>
        <begin position="371"/>
        <end position="389"/>
    </location>
</feature>
<dbReference type="PANTHER" id="PTHR23531">
    <property type="entry name" value="QUINOLENE RESISTANCE PROTEIN NORA"/>
    <property type="match status" value="1"/>
</dbReference>
<feature type="transmembrane region" description="Helical" evidence="5">
    <location>
        <begin position="345"/>
        <end position="365"/>
    </location>
</feature>
<dbReference type="InterPro" id="IPR036259">
    <property type="entry name" value="MFS_trans_sf"/>
</dbReference>
<evidence type="ECO:0000256" key="2">
    <source>
        <dbReference type="ARBA" id="ARBA00022692"/>
    </source>
</evidence>
<dbReference type="AlphaFoldDB" id="A0A7W9GLC7"/>
<dbReference type="PANTHER" id="PTHR23531:SF1">
    <property type="entry name" value="QUINOLENE RESISTANCE PROTEIN NORA"/>
    <property type="match status" value="1"/>
</dbReference>
<evidence type="ECO:0000256" key="1">
    <source>
        <dbReference type="ARBA" id="ARBA00004651"/>
    </source>
</evidence>
<protein>
    <submittedName>
        <fullName evidence="7">Putative MFS family arabinose efflux permease</fullName>
    </submittedName>
</protein>